<dbReference type="InterPro" id="IPR006073">
    <property type="entry name" value="GTP-bd"/>
</dbReference>
<proteinExistence type="inferred from homology"/>
<dbReference type="SUPFAM" id="SSF54980">
    <property type="entry name" value="EF-G C-terminal domain-like"/>
    <property type="match status" value="1"/>
</dbReference>
<dbReference type="Pfam" id="PF13167">
    <property type="entry name" value="GTP-bdg_N"/>
    <property type="match status" value="1"/>
</dbReference>
<keyword evidence="1 6" id="KW-0963">Cytoplasm</keyword>
<gene>
    <name evidence="6" type="primary">hflX</name>
    <name evidence="10" type="ORF">CNF02_02940</name>
</gene>
<organism evidence="10 11">
    <name type="scientific">OM182 bacterium MED-G28</name>
    <dbReference type="NCBI Taxonomy" id="1986256"/>
    <lineage>
        <taxon>Bacteria</taxon>
        <taxon>Pseudomonadati</taxon>
        <taxon>Pseudomonadota</taxon>
        <taxon>Gammaproteobacteria</taxon>
        <taxon>OMG group</taxon>
        <taxon>OM182 clade</taxon>
    </lineage>
</organism>
<dbReference type="InterPro" id="IPR042108">
    <property type="entry name" value="GTPase_HflX_N_sf"/>
</dbReference>
<dbReference type="GO" id="GO:0043022">
    <property type="term" value="F:ribosome binding"/>
    <property type="evidence" value="ECO:0007669"/>
    <property type="project" value="TreeGrafter"/>
</dbReference>
<evidence type="ECO:0000313" key="11">
    <source>
        <dbReference type="Proteomes" id="UP000219329"/>
    </source>
</evidence>
<feature type="binding site" evidence="7">
    <location>
        <begin position="230"/>
        <end position="234"/>
    </location>
    <ligand>
        <name>GTP</name>
        <dbReference type="ChEBI" id="CHEBI:37565"/>
    </ligand>
</feature>
<dbReference type="InterPro" id="IPR025121">
    <property type="entry name" value="GTPase_HflX_N"/>
</dbReference>
<evidence type="ECO:0000256" key="6">
    <source>
        <dbReference type="HAMAP-Rule" id="MF_00900"/>
    </source>
</evidence>
<dbReference type="GO" id="GO:0003924">
    <property type="term" value="F:GTPase activity"/>
    <property type="evidence" value="ECO:0007669"/>
    <property type="project" value="UniProtKB-UniRule"/>
</dbReference>
<dbReference type="InterPro" id="IPR032305">
    <property type="entry name" value="GTP-bd_M"/>
</dbReference>
<comment type="subcellular location">
    <subcellularLocation>
        <location evidence="6">Cytoplasm</location>
    </subcellularLocation>
    <text evidence="6">May associate with membranes.</text>
</comment>
<keyword evidence="5 6" id="KW-0342">GTP-binding</keyword>
<dbReference type="PIRSF" id="PIRSF006809">
    <property type="entry name" value="GTP-binding_hflX_prd"/>
    <property type="match status" value="1"/>
</dbReference>
<dbReference type="Proteomes" id="UP000219329">
    <property type="component" value="Unassembled WGS sequence"/>
</dbReference>
<dbReference type="SUPFAM" id="SSF52540">
    <property type="entry name" value="P-loop containing nucleoside triphosphate hydrolases"/>
    <property type="match status" value="1"/>
</dbReference>
<dbReference type="Pfam" id="PF16360">
    <property type="entry name" value="GTP-bdg_M"/>
    <property type="match status" value="1"/>
</dbReference>
<evidence type="ECO:0000256" key="4">
    <source>
        <dbReference type="ARBA" id="ARBA00022842"/>
    </source>
</evidence>
<evidence type="ECO:0000256" key="1">
    <source>
        <dbReference type="ARBA" id="ARBA00022490"/>
    </source>
</evidence>
<comment type="function">
    <text evidence="6">GTPase that associates with the 50S ribosomal subunit and may have a role during protein synthesis or ribosome biogenesis.</text>
</comment>
<dbReference type="Pfam" id="PF19275">
    <property type="entry name" value="HflX_C"/>
    <property type="match status" value="1"/>
</dbReference>
<dbReference type="InterPro" id="IPR030394">
    <property type="entry name" value="G_HFLX_dom"/>
</dbReference>
<feature type="binding site" evidence="7">
    <location>
        <begin position="205"/>
        <end position="212"/>
    </location>
    <ligand>
        <name>GTP</name>
        <dbReference type="ChEBI" id="CHEBI:37565"/>
    </ligand>
</feature>
<feature type="domain" description="Hflx-type G" evidence="9">
    <location>
        <begin position="199"/>
        <end position="366"/>
    </location>
</feature>
<comment type="caution">
    <text evidence="10">The sequence shown here is derived from an EMBL/GenBank/DDBJ whole genome shotgun (WGS) entry which is preliminary data.</text>
</comment>
<keyword evidence="4 8" id="KW-0460">Magnesium</keyword>
<evidence type="ECO:0000259" key="9">
    <source>
        <dbReference type="PROSITE" id="PS51705"/>
    </source>
</evidence>
<dbReference type="Pfam" id="PF01926">
    <property type="entry name" value="MMR_HSR1"/>
    <property type="match status" value="1"/>
</dbReference>
<dbReference type="GO" id="GO:0097216">
    <property type="term" value="F:guanosine tetraphosphate binding"/>
    <property type="evidence" value="ECO:0007669"/>
    <property type="project" value="UniProtKB-ARBA"/>
</dbReference>
<evidence type="ECO:0000256" key="3">
    <source>
        <dbReference type="ARBA" id="ARBA00022741"/>
    </source>
</evidence>
<evidence type="ECO:0000256" key="5">
    <source>
        <dbReference type="ARBA" id="ARBA00023134"/>
    </source>
</evidence>
<dbReference type="InterPro" id="IPR045498">
    <property type="entry name" value="HflX_C"/>
</dbReference>
<dbReference type="HAMAP" id="MF_00900">
    <property type="entry name" value="GTPase_HflX"/>
    <property type="match status" value="1"/>
</dbReference>
<feature type="binding site" evidence="7">
    <location>
        <begin position="318"/>
        <end position="321"/>
    </location>
    <ligand>
        <name>GTP</name>
        <dbReference type="ChEBI" id="CHEBI:37565"/>
    </ligand>
</feature>
<feature type="binding site" evidence="8">
    <location>
        <position position="232"/>
    </location>
    <ligand>
        <name>Mg(2+)</name>
        <dbReference type="ChEBI" id="CHEBI:18420"/>
    </ligand>
</feature>
<dbReference type="Gene3D" id="3.40.50.11060">
    <property type="entry name" value="GTPase HflX, N-terminal domain"/>
    <property type="match status" value="1"/>
</dbReference>
<sequence>MFFERPKTGEVTILVQLSIESDKEREDPIEFEELALSAGALPVEFISGARKQPSPNYFVGSGKLEEIASAVRAHKAQVVLFNHALTPSQERNLEKELQCRVLDRTGLILDIFAQRARSHEGKLQVELAQLQHLSTRLKRGWTHLDRQKGGIGLRGAGETQLELDQRMIGQRIKSIRKSLAKVRSQREQGRRSRSRAEIPTVSLVGYTNAGKSTLFNALTNAEAYAADQLFATLDSTLRRVELPNFGGAIVADTVGFISHLPHQLVEAFRATLEETASADLLLHIIDCAHESHIDYIDEVNNVLKEIGAESVPQLQILNKIDLLERTKPEIEYDENQIPKRVWISAQKGIGIDLLQQAVSEILAGSLVSETIRIAPEQTRLRSKLYEKGFIEDERIDESGFYHLEIRLPKQELERLMQQGAVLEQIPELIESSDPVWVAKEQARTA</sequence>
<evidence type="ECO:0000256" key="7">
    <source>
        <dbReference type="PIRSR" id="PIRSR006809-1"/>
    </source>
</evidence>
<evidence type="ECO:0000313" key="10">
    <source>
        <dbReference type="EMBL" id="PDH34998.1"/>
    </source>
</evidence>
<comment type="similarity">
    <text evidence="6">Belongs to the TRAFAC class OBG-HflX-like GTPase superfamily. HflX GTPase family.</text>
</comment>
<dbReference type="GO" id="GO:0005737">
    <property type="term" value="C:cytoplasm"/>
    <property type="evidence" value="ECO:0007669"/>
    <property type="project" value="UniProtKB-SubCell"/>
</dbReference>
<dbReference type="AlphaFoldDB" id="A0A2A5WFF6"/>
<dbReference type="FunFam" id="3.40.50.11060:FF:000001">
    <property type="entry name" value="GTPase HflX"/>
    <property type="match status" value="1"/>
</dbReference>
<dbReference type="EMBL" id="NTJZ01000002">
    <property type="protein sequence ID" value="PDH34998.1"/>
    <property type="molecule type" value="Genomic_DNA"/>
</dbReference>
<dbReference type="CDD" id="cd01878">
    <property type="entry name" value="HflX"/>
    <property type="match status" value="1"/>
</dbReference>
<name>A0A2A5WFF6_9GAMM</name>
<comment type="cofactor">
    <cofactor evidence="8">
        <name>Mg(2+)</name>
        <dbReference type="ChEBI" id="CHEBI:18420"/>
    </cofactor>
</comment>
<dbReference type="GO" id="GO:0005525">
    <property type="term" value="F:GTP binding"/>
    <property type="evidence" value="ECO:0007669"/>
    <property type="project" value="UniProtKB-UniRule"/>
</dbReference>
<dbReference type="PANTHER" id="PTHR10229:SF0">
    <property type="entry name" value="GTP-BINDING PROTEIN 6-RELATED"/>
    <property type="match status" value="1"/>
</dbReference>
<dbReference type="Gene3D" id="3.40.50.300">
    <property type="entry name" value="P-loop containing nucleotide triphosphate hydrolases"/>
    <property type="match status" value="1"/>
</dbReference>
<dbReference type="InterPro" id="IPR035647">
    <property type="entry name" value="EFG_III/V"/>
</dbReference>
<dbReference type="InterPro" id="IPR016496">
    <property type="entry name" value="GTPase_HflX"/>
</dbReference>
<feature type="binding site" evidence="7">
    <location>
        <begin position="252"/>
        <end position="255"/>
    </location>
    <ligand>
        <name>GTP</name>
        <dbReference type="ChEBI" id="CHEBI:37565"/>
    </ligand>
</feature>
<evidence type="ECO:0000256" key="2">
    <source>
        <dbReference type="ARBA" id="ARBA00022723"/>
    </source>
</evidence>
<accession>A0A2A5WFF6</accession>
<keyword evidence="3 6" id="KW-0547">Nucleotide-binding</keyword>
<protein>
    <recommendedName>
        <fullName evidence="6">GTPase HflX</fullName>
    </recommendedName>
    <alternativeName>
        <fullName evidence="6">GTP-binding protein HflX</fullName>
    </alternativeName>
</protein>
<reference evidence="10 11" key="1">
    <citation type="submission" date="2017-08" db="EMBL/GenBank/DDBJ databases">
        <title>Fine stratification of microbial communities through a metagenomic profile of the photic zone.</title>
        <authorList>
            <person name="Haro-Moreno J.M."/>
            <person name="Lopez-Perez M."/>
            <person name="De La Torre J."/>
            <person name="Picazo A."/>
            <person name="Camacho A."/>
            <person name="Rodriguez-Valera F."/>
        </authorList>
    </citation>
    <scope>NUCLEOTIDE SEQUENCE [LARGE SCALE GENOMIC DNA]</scope>
    <source>
        <strain evidence="10">MED-G28</strain>
    </source>
</reference>
<feature type="binding site" evidence="7">
    <location>
        <begin position="344"/>
        <end position="346"/>
    </location>
    <ligand>
        <name>GTP</name>
        <dbReference type="ChEBI" id="CHEBI:37565"/>
    </ligand>
</feature>
<evidence type="ECO:0000256" key="8">
    <source>
        <dbReference type="PIRSR" id="PIRSR006809-2"/>
    </source>
</evidence>
<dbReference type="FunFam" id="3.40.50.300:FF:000173">
    <property type="entry name" value="GTPase HflX"/>
    <property type="match status" value="1"/>
</dbReference>
<dbReference type="Gene3D" id="6.10.250.2860">
    <property type="match status" value="1"/>
</dbReference>
<dbReference type="PRINTS" id="PR00326">
    <property type="entry name" value="GTP1OBG"/>
</dbReference>
<dbReference type="InterPro" id="IPR027417">
    <property type="entry name" value="P-loop_NTPase"/>
</dbReference>
<comment type="subunit">
    <text evidence="6">Monomer. Associates with the 50S ribosomal subunit.</text>
</comment>
<dbReference type="NCBIfam" id="NF008280">
    <property type="entry name" value="PRK11058.1"/>
    <property type="match status" value="1"/>
</dbReference>
<dbReference type="PANTHER" id="PTHR10229">
    <property type="entry name" value="GTP-BINDING PROTEIN HFLX"/>
    <property type="match status" value="1"/>
</dbReference>
<dbReference type="NCBIfam" id="TIGR03156">
    <property type="entry name" value="GTP_HflX"/>
    <property type="match status" value="1"/>
</dbReference>
<feature type="binding site" evidence="8">
    <location>
        <position position="212"/>
    </location>
    <ligand>
        <name>Mg(2+)</name>
        <dbReference type="ChEBI" id="CHEBI:18420"/>
    </ligand>
</feature>
<keyword evidence="2 8" id="KW-0479">Metal-binding</keyword>
<dbReference type="GO" id="GO:0046872">
    <property type="term" value="F:metal ion binding"/>
    <property type="evidence" value="ECO:0007669"/>
    <property type="project" value="UniProtKB-KW"/>
</dbReference>
<dbReference type="PROSITE" id="PS51705">
    <property type="entry name" value="G_HFLX"/>
    <property type="match status" value="1"/>
</dbReference>